<evidence type="ECO:0000259" key="1">
    <source>
        <dbReference type="Pfam" id="PF00668"/>
    </source>
</evidence>
<dbReference type="GO" id="GO:0003824">
    <property type="term" value="F:catalytic activity"/>
    <property type="evidence" value="ECO:0007669"/>
    <property type="project" value="InterPro"/>
</dbReference>
<dbReference type="EMBL" id="JACHLP010000022">
    <property type="protein sequence ID" value="MBB4846263.1"/>
    <property type="molecule type" value="Genomic_DNA"/>
</dbReference>
<dbReference type="InterPro" id="IPR001242">
    <property type="entry name" value="Condensation_dom"/>
</dbReference>
<feature type="non-terminal residue" evidence="2">
    <location>
        <position position="482"/>
    </location>
</feature>
<gene>
    <name evidence="2" type="ORF">HNP55_004823</name>
</gene>
<feature type="domain" description="Condensation" evidence="1">
    <location>
        <begin position="50"/>
        <end position="481"/>
    </location>
</feature>
<dbReference type="AlphaFoldDB" id="A0A840LI34"/>
<dbReference type="Gene3D" id="3.30.559.10">
    <property type="entry name" value="Chloramphenicol acetyltransferase-like domain"/>
    <property type="match status" value="1"/>
</dbReference>
<name>A0A840LI34_9BURK</name>
<dbReference type="PANTHER" id="PTHR45398:SF1">
    <property type="entry name" value="ENZYME, PUTATIVE (JCVI)-RELATED"/>
    <property type="match status" value="1"/>
</dbReference>
<dbReference type="Proteomes" id="UP000562027">
    <property type="component" value="Unassembled WGS sequence"/>
</dbReference>
<proteinExistence type="predicted"/>
<dbReference type="PANTHER" id="PTHR45398">
    <property type="match status" value="1"/>
</dbReference>
<sequence>MSSPTTHRIAERFARIGAEQRRAVYEKIKLEGLVIGQFPILKRDEFVWDSCPASYAQVRQWFLWQLDPGSTAYHLSGALRLRGELNVGALNASFAALVERHESLRTVFRAGEDGQAEQVIQEDGGVQLEEIDLSGIAAAERTARVRAEAVRLHQAPFDLGRGPLLRVGLIREAADEHLLVVVMHHIVSDGWSMQVIVDEFVAQYRARAQGREPELPPLPIQYADYAVWQRNWLEAGEKDRQLEYWKAQLGDEHPVLQLPVDHPRRANGRYTAASCGIELPAELVSSLYKRAQAEGATLFMVLLAAVQVLLQRYTVQHDIRVGVPIANRHRVETEGVVGFFVNTQVLRNVIEGRMSLEKVLRQAKEAALGAQANQDLPFEQLVEALQPERNLGSNPLFQVLYNHQRQDRRALEKLPGLSLEGYELGEQGAQFELTVDSGEAADGRVQVSFSYARELFEPETIERMAGHYVAVLRALADHPEQA</sequence>
<comment type="caution">
    <text evidence="2">The sequence shown here is derived from an EMBL/GenBank/DDBJ whole genome shotgun (WGS) entry which is preliminary data.</text>
</comment>
<dbReference type="CDD" id="cd19531">
    <property type="entry name" value="LCL_NRPS-like"/>
    <property type="match status" value="1"/>
</dbReference>
<dbReference type="Pfam" id="PF00668">
    <property type="entry name" value="Condensation"/>
    <property type="match status" value="1"/>
</dbReference>
<protein>
    <recommendedName>
        <fullName evidence="1">Condensation domain-containing protein</fullName>
    </recommendedName>
</protein>
<dbReference type="InterPro" id="IPR023213">
    <property type="entry name" value="CAT-like_dom_sf"/>
</dbReference>
<dbReference type="FunFam" id="3.30.559.10:FF:000012">
    <property type="entry name" value="Non-ribosomal peptide synthetase"/>
    <property type="match status" value="1"/>
</dbReference>
<accession>A0A840LI34</accession>
<dbReference type="RefSeq" id="WP_246448650.1">
    <property type="nucleotide sequence ID" value="NZ_JACHLP010000022.1"/>
</dbReference>
<dbReference type="Gene3D" id="3.30.559.30">
    <property type="entry name" value="Nonribosomal peptide synthetase, condensation domain"/>
    <property type="match status" value="1"/>
</dbReference>
<keyword evidence="3" id="KW-1185">Reference proteome</keyword>
<evidence type="ECO:0000313" key="2">
    <source>
        <dbReference type="EMBL" id="MBB4846263.1"/>
    </source>
</evidence>
<organism evidence="2 3">
    <name type="scientific">Roseateles oligotrophus</name>
    <dbReference type="NCBI Taxonomy" id="1769250"/>
    <lineage>
        <taxon>Bacteria</taxon>
        <taxon>Pseudomonadati</taxon>
        <taxon>Pseudomonadota</taxon>
        <taxon>Betaproteobacteria</taxon>
        <taxon>Burkholderiales</taxon>
        <taxon>Sphaerotilaceae</taxon>
        <taxon>Roseateles</taxon>
    </lineage>
</organism>
<dbReference type="SUPFAM" id="SSF52777">
    <property type="entry name" value="CoA-dependent acyltransferases"/>
    <property type="match status" value="2"/>
</dbReference>
<evidence type="ECO:0000313" key="3">
    <source>
        <dbReference type="Proteomes" id="UP000562027"/>
    </source>
</evidence>
<reference evidence="2 3" key="1">
    <citation type="submission" date="2020-08" db="EMBL/GenBank/DDBJ databases">
        <title>Functional genomics of gut bacteria from endangered species of beetles.</title>
        <authorList>
            <person name="Carlos-Shanley C."/>
        </authorList>
    </citation>
    <scope>NUCLEOTIDE SEQUENCE [LARGE SCALE GENOMIC DNA]</scope>
    <source>
        <strain evidence="2 3">S00239</strain>
    </source>
</reference>